<dbReference type="RefSeq" id="XP_026682982.1">
    <property type="nucleotide sequence ID" value="XM_026827181.1"/>
</dbReference>
<keyword evidence="2" id="KW-1185">Reference proteome</keyword>
<dbReference type="STRING" id="121845.A0A3Q0J3D1"/>
<organism evidence="2 3">
    <name type="scientific">Diaphorina citri</name>
    <name type="common">Asian citrus psyllid</name>
    <dbReference type="NCBI Taxonomy" id="121845"/>
    <lineage>
        <taxon>Eukaryota</taxon>
        <taxon>Metazoa</taxon>
        <taxon>Ecdysozoa</taxon>
        <taxon>Arthropoda</taxon>
        <taxon>Hexapoda</taxon>
        <taxon>Insecta</taxon>
        <taxon>Pterygota</taxon>
        <taxon>Neoptera</taxon>
        <taxon>Paraneoptera</taxon>
        <taxon>Hemiptera</taxon>
        <taxon>Sternorrhyncha</taxon>
        <taxon>Psylloidea</taxon>
        <taxon>Psyllidae</taxon>
        <taxon>Diaphorininae</taxon>
        <taxon>Diaphorina</taxon>
    </lineage>
</organism>
<reference evidence="3" key="1">
    <citation type="submission" date="2025-08" db="UniProtKB">
        <authorList>
            <consortium name="RefSeq"/>
        </authorList>
    </citation>
    <scope>IDENTIFICATION</scope>
</reference>
<protein>
    <submittedName>
        <fullName evidence="3">Uncharacterized protein LOC113469457</fullName>
    </submittedName>
</protein>
<name>A0A3Q0J3D1_DIACI</name>
<dbReference type="GeneID" id="113469457"/>
<evidence type="ECO:0000313" key="3">
    <source>
        <dbReference type="RefSeq" id="XP_026682982.1"/>
    </source>
</evidence>
<sequence length="176" mass="19960">MHQMAVILEGFPENKLSEEDAVSLASQLADMVRPLEDGVGPQMRNWRYKGGAVLLTCVTSSTRTWLEDSVRTIGTLYESKLVVGEASKILKTVKVITRFPSYCNNKRVEDVLTLLEIQNSDISTAHWRIINAKVEQKGRTVVLRLPQDDVDMLRQRGFALFCGLEQIHFSILCKFF</sequence>
<dbReference type="AlphaFoldDB" id="A0A3Q0J3D1"/>
<evidence type="ECO:0000313" key="2">
    <source>
        <dbReference type="Proteomes" id="UP000079169"/>
    </source>
</evidence>
<proteinExistence type="predicted"/>
<dbReference type="Pfam" id="PF16012">
    <property type="entry name" value="DUF4780"/>
    <property type="match status" value="1"/>
</dbReference>
<accession>A0A3Q0J3D1</accession>
<dbReference type="PaxDb" id="121845-A0A3Q0J3D1"/>
<dbReference type="InterPro" id="IPR031961">
    <property type="entry name" value="DUF4780"/>
</dbReference>
<dbReference type="KEGG" id="dci:113469457"/>
<gene>
    <name evidence="3" type="primary">LOC113469457</name>
</gene>
<dbReference type="Proteomes" id="UP000079169">
    <property type="component" value="Unplaced"/>
</dbReference>
<feature type="domain" description="DUF4780" evidence="1">
    <location>
        <begin position="3"/>
        <end position="169"/>
    </location>
</feature>
<evidence type="ECO:0000259" key="1">
    <source>
        <dbReference type="Pfam" id="PF16012"/>
    </source>
</evidence>